<feature type="domain" description="Helicase ATP-binding" evidence="1">
    <location>
        <begin position="36"/>
        <end position="253"/>
    </location>
</feature>
<evidence type="ECO:0000259" key="1">
    <source>
        <dbReference type="SMART" id="SM00487"/>
    </source>
</evidence>
<dbReference type="AlphaFoldDB" id="A0A444WC06"/>
<reference evidence="2 3" key="1">
    <citation type="submission" date="2014-12" db="EMBL/GenBank/DDBJ databases">
        <title>Genome sequence of Flavobacterium beibuense RSKm HC5.</title>
        <authorList>
            <person name="Kim J.F."/>
            <person name="Song J.Y."/>
            <person name="Kwak M.-J."/>
            <person name="Lee S.-W."/>
        </authorList>
    </citation>
    <scope>NUCLEOTIDE SEQUENCE [LARGE SCALE GENOMIC DNA]</scope>
    <source>
        <strain evidence="2 3">RSKm HC5</strain>
    </source>
</reference>
<evidence type="ECO:0000313" key="2">
    <source>
        <dbReference type="EMBL" id="RYJ43274.1"/>
    </source>
</evidence>
<dbReference type="InterPro" id="IPR014001">
    <property type="entry name" value="Helicase_ATP-bd"/>
</dbReference>
<sequence length="842" mass="98176">MNLPNSLFEDFPIEFKEINPEDFPLFEVENNREKIIIEPDNRGYINDTFQEKIDLRHKNTVVVNAAVGQGKSTAIINTIGKYYRNHPNTIIIVASPFVSLVEQYCNDIHVKAEIPEEQIYNYGLIGRNSTIDYKQRRIHVITANTLLGNPGEDAFRNSDKKRQYLNGLISHCEENHLEVVFVYDEIHDAIQNFKEEYIFSLWKWKNVILKNYILSATYNEASKVVIEYLAELTDKKIQIIESKRVVFPEKQSKLYLHYSPAFSFQSSNPELERLVKDLIDKDKQIDILSFSKKLAKEIINDEEGIGKLLKDKFGELNDCTSELNYNQRLENAAPTNRFDNTMCNVGTNFKTGVSIEKDNHAFIIILPSRSTRMEFANQNGIFSGGINSIIQALARQRTPGEIHILLPNPDKFVYDSLLRAGMSETQIGAFKQQYDVIMHHDARSKNKVEYFKLDSQDELISTFYQTELYGNVVDEVTYMENKDRDSLAPLRYPPYKLFKLSIGEDYLASYYGFFGKDVSAYLTYCAITNQFVNCKLAEVSYKPTLYFKEGKIQKRLWFYFKTYFEDYRQIKRFTTFNHFYNEVRARFFSTFKLILKSENSSDVIKPYHKLFESQLLLFCAKEYFGRGYHYWNRNFDITSDIEFSRSTYFLSCIAIAETLKDEEPDYSEELNNKIQAYKNLGKLRDKLIDKVATQSRGNTQYNYLPVKPIEGLLTQEEKDLLIDTASILIEFDDLIKNDVFNFRRNLLEADESAKPIDKQIESIYRRLVEDFFELTPLENYPIVTINGERVKVKPIAQNKELPNPEKVVDTLRIDPLIVFANEYYGSFETYQSMINSALAESN</sequence>
<dbReference type="GO" id="GO:0005524">
    <property type="term" value="F:ATP binding"/>
    <property type="evidence" value="ECO:0007669"/>
    <property type="project" value="InterPro"/>
</dbReference>
<keyword evidence="3" id="KW-1185">Reference proteome</keyword>
<dbReference type="SUPFAM" id="SSF52540">
    <property type="entry name" value="P-loop containing nucleoside triphosphate hydrolases"/>
    <property type="match status" value="1"/>
</dbReference>
<name>A0A444WC06_9FLAO</name>
<dbReference type="InterPro" id="IPR027417">
    <property type="entry name" value="P-loop_NTPase"/>
</dbReference>
<dbReference type="EMBL" id="JUIW01000005">
    <property type="protein sequence ID" value="RYJ43274.1"/>
    <property type="molecule type" value="Genomic_DNA"/>
</dbReference>
<dbReference type="InterPro" id="IPR006935">
    <property type="entry name" value="Helicase/UvrB_N"/>
</dbReference>
<gene>
    <name evidence="2" type="ORF">NU09_1612</name>
</gene>
<evidence type="ECO:0000313" key="3">
    <source>
        <dbReference type="Proteomes" id="UP000289775"/>
    </source>
</evidence>
<dbReference type="Gene3D" id="3.40.50.300">
    <property type="entry name" value="P-loop containing nucleotide triphosphate hydrolases"/>
    <property type="match status" value="1"/>
</dbReference>
<dbReference type="Proteomes" id="UP000289775">
    <property type="component" value="Unassembled WGS sequence"/>
</dbReference>
<dbReference type="OrthoDB" id="642699at2"/>
<organism evidence="2 3">
    <name type="scientific">Flavobacterium beibuense</name>
    <dbReference type="NCBI Taxonomy" id="657326"/>
    <lineage>
        <taxon>Bacteria</taxon>
        <taxon>Pseudomonadati</taxon>
        <taxon>Bacteroidota</taxon>
        <taxon>Flavobacteriia</taxon>
        <taxon>Flavobacteriales</taxon>
        <taxon>Flavobacteriaceae</taxon>
        <taxon>Flavobacterium</taxon>
    </lineage>
</organism>
<accession>A0A444WC06</accession>
<dbReference type="GO" id="GO:0003677">
    <property type="term" value="F:DNA binding"/>
    <property type="evidence" value="ECO:0007669"/>
    <property type="project" value="InterPro"/>
</dbReference>
<protein>
    <recommendedName>
        <fullName evidence="1">Helicase ATP-binding domain-containing protein</fullName>
    </recommendedName>
</protein>
<comment type="caution">
    <text evidence="2">The sequence shown here is derived from an EMBL/GenBank/DDBJ whole genome shotgun (WGS) entry which is preliminary data.</text>
</comment>
<dbReference type="SMART" id="SM00487">
    <property type="entry name" value="DEXDc"/>
    <property type="match status" value="1"/>
</dbReference>
<dbReference type="GO" id="GO:0016787">
    <property type="term" value="F:hydrolase activity"/>
    <property type="evidence" value="ECO:0007669"/>
    <property type="project" value="InterPro"/>
</dbReference>
<proteinExistence type="predicted"/>
<dbReference type="Pfam" id="PF04851">
    <property type="entry name" value="ResIII"/>
    <property type="match status" value="1"/>
</dbReference>
<dbReference type="RefSeq" id="WP_129750752.1">
    <property type="nucleotide sequence ID" value="NZ_JUIW01000005.1"/>
</dbReference>